<dbReference type="InterPro" id="IPR049427">
    <property type="entry name" value="Acyl-ACP_TE_C"/>
</dbReference>
<keyword evidence="3" id="KW-1185">Reference proteome</keyword>
<reference evidence="2 3" key="1">
    <citation type="submission" date="2024-11" db="EMBL/GenBank/DDBJ databases">
        <title>Chromosome-level genome assembly of Eucalyptus globulus Labill. provides insights into its genome evolution.</title>
        <authorList>
            <person name="Li X."/>
        </authorList>
    </citation>
    <scope>NUCLEOTIDE SEQUENCE [LARGE SCALE GENOMIC DNA]</scope>
    <source>
        <strain evidence="2">CL2024</strain>
        <tissue evidence="2">Fresh tender leaves</tissue>
    </source>
</reference>
<dbReference type="EMBL" id="JBJKBG010000006">
    <property type="protein sequence ID" value="KAL3735359.1"/>
    <property type="molecule type" value="Genomic_DNA"/>
</dbReference>
<gene>
    <name evidence="2" type="ORF">ACJRO7_024483</name>
</gene>
<dbReference type="Proteomes" id="UP001634007">
    <property type="component" value="Unassembled WGS sequence"/>
</dbReference>
<protein>
    <recommendedName>
        <fullName evidence="1">Acyl-ACP thioesterase-like C-terminal domain-containing protein</fullName>
    </recommendedName>
</protein>
<dbReference type="Gene3D" id="3.10.129.10">
    <property type="entry name" value="Hotdog Thioesterase"/>
    <property type="match status" value="2"/>
</dbReference>
<dbReference type="PANTHER" id="PTHR31727">
    <property type="entry name" value="OLEOYL-ACYL CARRIER PROTEIN THIOESTERASE 1, CHLOROPLASTIC"/>
    <property type="match status" value="1"/>
</dbReference>
<dbReference type="AlphaFoldDB" id="A0ABD3KA92"/>
<dbReference type="InterPro" id="IPR029069">
    <property type="entry name" value="HotDog_dom_sf"/>
</dbReference>
<feature type="domain" description="Acyl-ACP thioesterase-like C-terminal" evidence="1">
    <location>
        <begin position="109"/>
        <end position="194"/>
    </location>
</feature>
<name>A0ABD3KA92_EUCGL</name>
<comment type="caution">
    <text evidence="2">The sequence shown here is derived from an EMBL/GenBank/DDBJ whole genome shotgun (WGS) entry which is preliminary data.</text>
</comment>
<evidence type="ECO:0000313" key="2">
    <source>
        <dbReference type="EMBL" id="KAL3735359.1"/>
    </source>
</evidence>
<organism evidence="2 3">
    <name type="scientific">Eucalyptus globulus</name>
    <name type="common">Tasmanian blue gum</name>
    <dbReference type="NCBI Taxonomy" id="34317"/>
    <lineage>
        <taxon>Eukaryota</taxon>
        <taxon>Viridiplantae</taxon>
        <taxon>Streptophyta</taxon>
        <taxon>Embryophyta</taxon>
        <taxon>Tracheophyta</taxon>
        <taxon>Spermatophyta</taxon>
        <taxon>Magnoliopsida</taxon>
        <taxon>eudicotyledons</taxon>
        <taxon>Gunneridae</taxon>
        <taxon>Pentapetalae</taxon>
        <taxon>rosids</taxon>
        <taxon>malvids</taxon>
        <taxon>Myrtales</taxon>
        <taxon>Myrtaceae</taxon>
        <taxon>Myrtoideae</taxon>
        <taxon>Eucalypteae</taxon>
        <taxon>Eucalyptus</taxon>
    </lineage>
</organism>
<evidence type="ECO:0000259" key="1">
    <source>
        <dbReference type="Pfam" id="PF20791"/>
    </source>
</evidence>
<proteinExistence type="predicted"/>
<sequence>MQGGLLFRQSFTIRSYKPGTDCRLSMEALMNYLQETVLNHYRIIGLLADGFGSTPEICQKGPCMVKTGKAMVKAVSMLVMTNKETRRISKFPEEIRLEIEGHTMNWVPIINDMDVNNHMNNSKYINWILEFCFKTLRNKLMVENHEFHYMNTEYRRECRRDSLLQSLSTRARDGPGYAAEDERMECDHLLLLENG</sequence>
<dbReference type="InterPro" id="IPR045023">
    <property type="entry name" value="FATA/B"/>
</dbReference>
<accession>A0ABD3KA92</accession>
<dbReference type="SUPFAM" id="SSF54637">
    <property type="entry name" value="Thioesterase/thiol ester dehydrase-isomerase"/>
    <property type="match status" value="2"/>
</dbReference>
<evidence type="ECO:0000313" key="3">
    <source>
        <dbReference type="Proteomes" id="UP001634007"/>
    </source>
</evidence>
<dbReference type="Pfam" id="PF20791">
    <property type="entry name" value="Acyl-ACP_TE_C"/>
    <property type="match status" value="1"/>
</dbReference>
<dbReference type="PANTHER" id="PTHR31727:SF2">
    <property type="entry name" value="PALMITOYL-ACYL CARRIER PROTEIN THIOESTERASE, CHLOROPLASTIC"/>
    <property type="match status" value="1"/>
</dbReference>